<feature type="chain" id="PRO_5045109557" description="Sel1 repeat family protein" evidence="1">
    <location>
        <begin position="26"/>
        <end position="197"/>
    </location>
</feature>
<sequence length="197" mass="20504">MTQGNIVEKLLLLPLLAGFATQALAQDVRPLSEFAETRAAFTQESDLACAGDTEAFGRLLNAADPAQQGDPAALSALAWLVASENCAYYTGDDEQVSYFYLRAAQEGYPVALAYGGIRMIRGLGLPQNPDAGAGLVMLALEGGFGDAGAMLAGELITGIYMPRNLEAAKNLLQAAEATGAEGALLNNVWAAYAAVSQ</sequence>
<feature type="signal peptide" evidence="1">
    <location>
        <begin position="1"/>
        <end position="25"/>
    </location>
</feature>
<dbReference type="Proteomes" id="UP001157961">
    <property type="component" value="Unassembled WGS sequence"/>
</dbReference>
<evidence type="ECO:0000313" key="2">
    <source>
        <dbReference type="EMBL" id="SMP23874.1"/>
    </source>
</evidence>
<comment type="caution">
    <text evidence="2">The sequence shown here is derived from an EMBL/GenBank/DDBJ whole genome shotgun (WGS) entry which is preliminary data.</text>
</comment>
<organism evidence="2 3">
    <name type="scientific">Shimia sagamensis</name>
    <dbReference type="NCBI Taxonomy" id="1566352"/>
    <lineage>
        <taxon>Bacteria</taxon>
        <taxon>Pseudomonadati</taxon>
        <taxon>Pseudomonadota</taxon>
        <taxon>Alphaproteobacteria</taxon>
        <taxon>Rhodobacterales</taxon>
        <taxon>Roseobacteraceae</taxon>
    </lineage>
</organism>
<gene>
    <name evidence="2" type="ORF">SAMN06265373_104452</name>
</gene>
<dbReference type="Gene3D" id="1.25.40.10">
    <property type="entry name" value="Tetratricopeptide repeat domain"/>
    <property type="match status" value="1"/>
</dbReference>
<dbReference type="InterPro" id="IPR011990">
    <property type="entry name" value="TPR-like_helical_dom_sf"/>
</dbReference>
<reference evidence="2 3" key="1">
    <citation type="submission" date="2017-05" db="EMBL/GenBank/DDBJ databases">
        <authorList>
            <person name="Varghese N."/>
            <person name="Submissions S."/>
        </authorList>
    </citation>
    <scope>NUCLEOTIDE SEQUENCE [LARGE SCALE GENOMIC DNA]</scope>
    <source>
        <strain evidence="2 3">DSM 29734</strain>
    </source>
</reference>
<name>A0ABY1P3I4_9RHOB</name>
<dbReference type="SUPFAM" id="SSF81901">
    <property type="entry name" value="HCP-like"/>
    <property type="match status" value="1"/>
</dbReference>
<evidence type="ECO:0008006" key="4">
    <source>
        <dbReference type="Google" id="ProtNLM"/>
    </source>
</evidence>
<evidence type="ECO:0000313" key="3">
    <source>
        <dbReference type="Proteomes" id="UP001157961"/>
    </source>
</evidence>
<keyword evidence="3" id="KW-1185">Reference proteome</keyword>
<keyword evidence="1" id="KW-0732">Signal</keyword>
<proteinExistence type="predicted"/>
<dbReference type="EMBL" id="FXTY01000004">
    <property type="protein sequence ID" value="SMP23874.1"/>
    <property type="molecule type" value="Genomic_DNA"/>
</dbReference>
<protein>
    <recommendedName>
        <fullName evidence="4">Sel1 repeat family protein</fullName>
    </recommendedName>
</protein>
<accession>A0ABY1P3I4</accession>
<evidence type="ECO:0000256" key="1">
    <source>
        <dbReference type="SAM" id="SignalP"/>
    </source>
</evidence>